<dbReference type="GO" id="GO:0004620">
    <property type="term" value="F:phospholipase activity"/>
    <property type="evidence" value="ECO:0007669"/>
    <property type="project" value="InterPro"/>
</dbReference>
<dbReference type="GO" id="GO:0016020">
    <property type="term" value="C:membrane"/>
    <property type="evidence" value="ECO:0007669"/>
    <property type="project" value="InterPro"/>
</dbReference>
<dbReference type="AlphaFoldDB" id="A0A5C1PWB0"/>
<dbReference type="EMBL" id="JBEPLS010000005">
    <property type="protein sequence ID" value="MET3604010.1"/>
    <property type="molecule type" value="Genomic_DNA"/>
</dbReference>
<evidence type="ECO:0000313" key="5">
    <source>
        <dbReference type="Proteomes" id="UP001549111"/>
    </source>
</evidence>
<dbReference type="RefSeq" id="WP_149502432.1">
    <property type="nucleotide sequence ID" value="NZ_CP035708.1"/>
</dbReference>
<dbReference type="SUPFAM" id="SSF56931">
    <property type="entry name" value="Outer membrane phospholipase A (OMPLA)"/>
    <property type="match status" value="1"/>
</dbReference>
<dbReference type="EMBL" id="CP035708">
    <property type="protein sequence ID" value="QEM99666.1"/>
    <property type="molecule type" value="Genomic_DNA"/>
</dbReference>
<keyword evidence="1" id="KW-0732">Signal</keyword>
<organism evidence="3 4">
    <name type="scientific">Sphaerotilus sulfidivorans</name>
    <dbReference type="NCBI Taxonomy" id="639200"/>
    <lineage>
        <taxon>Bacteria</taxon>
        <taxon>Pseudomonadati</taxon>
        <taxon>Pseudomonadota</taxon>
        <taxon>Betaproteobacteria</taxon>
        <taxon>Burkholderiales</taxon>
        <taxon>Sphaerotilaceae</taxon>
        <taxon>Sphaerotilus</taxon>
    </lineage>
</organism>
<dbReference type="Proteomes" id="UP001549111">
    <property type="component" value="Unassembled WGS sequence"/>
</dbReference>
<dbReference type="OrthoDB" id="188433at2"/>
<dbReference type="InterPro" id="IPR036541">
    <property type="entry name" value="PLipase_A1_sf"/>
</dbReference>
<name>A0A5C1PWB0_9BURK</name>
<feature type="chain" id="PRO_5044618685" evidence="1">
    <location>
        <begin position="21"/>
        <end position="295"/>
    </location>
</feature>
<proteinExistence type="predicted"/>
<dbReference type="Gene3D" id="2.40.230.10">
    <property type="entry name" value="Phospholipase A1"/>
    <property type="match status" value="1"/>
</dbReference>
<evidence type="ECO:0000313" key="2">
    <source>
        <dbReference type="EMBL" id="MET3604010.1"/>
    </source>
</evidence>
<evidence type="ECO:0000313" key="3">
    <source>
        <dbReference type="EMBL" id="QEM99666.1"/>
    </source>
</evidence>
<dbReference type="GO" id="GO:0006629">
    <property type="term" value="P:lipid metabolic process"/>
    <property type="evidence" value="ECO:0007669"/>
    <property type="project" value="InterPro"/>
</dbReference>
<protein>
    <submittedName>
        <fullName evidence="2">Outer membrane phospholipase A</fullName>
    </submittedName>
</protein>
<keyword evidence="5" id="KW-1185">Reference proteome</keyword>
<reference evidence="3 4" key="1">
    <citation type="submission" date="2019-02" db="EMBL/GenBank/DDBJ databases">
        <title>Complete Genome Sequence and Methylome Analysis of Sphaerotilus natans subsp. sulfidivorans D-507.</title>
        <authorList>
            <person name="Fomenkov A."/>
            <person name="Gridneva E."/>
            <person name="Smolyakov D."/>
            <person name="Dubinina G."/>
            <person name="Vincze T."/>
            <person name="Grabovich M."/>
            <person name="Roberts R.J."/>
        </authorList>
    </citation>
    <scope>NUCLEOTIDE SEQUENCE [LARGE SCALE GENOMIC DNA]</scope>
    <source>
        <strain evidence="3 4">D-507</strain>
    </source>
</reference>
<evidence type="ECO:0000313" key="4">
    <source>
        <dbReference type="Proteomes" id="UP000323522"/>
    </source>
</evidence>
<dbReference type="Proteomes" id="UP000323522">
    <property type="component" value="Chromosome"/>
</dbReference>
<sequence>MKYRMISAGIALTIALPAWAQGTSLPFDLKEVEPNYLIYQRNPKDDNAFRAHISLGYQFNESKNDPYEFYFSYTGEFDFYAGTRPSSPVINRLNNPALHYKWKIAQGEQFGNWLEWVDGGLEHRSNGQAGEVITPEQQATAQTAYLNNDHVYFDSISHSTHYLSFQVRSRPIASIGDIIIDVKAKAYLAKDSDVNWGPLKGTGTSISDYDRLTLTLIKKNLIPSSEITLQWVMGDKLFKTDSFNLDFHKEFEIAGGKIPFYVRYHQGPMHTLADYTKSNKSLGFGLKFSDFAARK</sequence>
<gene>
    <name evidence="2" type="ORF">ABIC99_001823</name>
    <name evidence="3" type="ORF">EWH46_02005</name>
</gene>
<dbReference type="KEGG" id="snn:EWH46_02005"/>
<evidence type="ECO:0000256" key="1">
    <source>
        <dbReference type="SAM" id="SignalP"/>
    </source>
</evidence>
<accession>A0A5C1PWB0</accession>
<feature type="signal peptide" evidence="1">
    <location>
        <begin position="1"/>
        <end position="20"/>
    </location>
</feature>
<reference evidence="2 5" key="2">
    <citation type="submission" date="2024-06" db="EMBL/GenBank/DDBJ databases">
        <title>Genomic Encyclopedia of Type Strains, Phase IV (KMG-IV): sequencing the most valuable type-strain genomes for metagenomic binning, comparative biology and taxonomic classification.</title>
        <authorList>
            <person name="Goeker M."/>
        </authorList>
    </citation>
    <scope>NUCLEOTIDE SEQUENCE [LARGE SCALE GENOMIC DNA]</scope>
    <source>
        <strain evidence="2 5">D-501</strain>
    </source>
</reference>